<evidence type="ECO:0000256" key="2">
    <source>
        <dbReference type="ARBA" id="ARBA00023204"/>
    </source>
</evidence>
<dbReference type="GO" id="GO:0032131">
    <property type="term" value="F:alkylated DNA binding"/>
    <property type="evidence" value="ECO:0007669"/>
    <property type="project" value="TreeGrafter"/>
</dbReference>
<dbReference type="PANTHER" id="PTHR43003:SF5">
    <property type="entry name" value="DNA-3-METHYLADENINE GLYCOSYLASE"/>
    <property type="match status" value="1"/>
</dbReference>
<dbReference type="GO" id="GO:0032993">
    <property type="term" value="C:protein-DNA complex"/>
    <property type="evidence" value="ECO:0007669"/>
    <property type="project" value="TreeGrafter"/>
</dbReference>
<dbReference type="PANTHER" id="PTHR43003">
    <property type="entry name" value="DNA-3-METHYLADENINE GLYCOSYLASE"/>
    <property type="match status" value="1"/>
</dbReference>
<feature type="region of interest" description="Disordered" evidence="3">
    <location>
        <begin position="60"/>
        <end position="91"/>
    </location>
</feature>
<dbReference type="InterPro" id="IPR051912">
    <property type="entry name" value="Alkylbase_DNA_Glycosylase/TA"/>
</dbReference>
<organism evidence="4 5">
    <name type="scientific">Filobasidium floriforme</name>
    <dbReference type="NCBI Taxonomy" id="5210"/>
    <lineage>
        <taxon>Eukaryota</taxon>
        <taxon>Fungi</taxon>
        <taxon>Dikarya</taxon>
        <taxon>Basidiomycota</taxon>
        <taxon>Agaricomycotina</taxon>
        <taxon>Tremellomycetes</taxon>
        <taxon>Filobasidiales</taxon>
        <taxon>Filobasidiaceae</taxon>
        <taxon>Filobasidium</taxon>
    </lineage>
</organism>
<dbReference type="GO" id="GO:0043916">
    <property type="term" value="F:DNA-7-methylguanine glycosylase activity"/>
    <property type="evidence" value="ECO:0007669"/>
    <property type="project" value="TreeGrafter"/>
</dbReference>
<dbReference type="EMBL" id="JABELV010000334">
    <property type="protein sequence ID" value="KAG7527314.1"/>
    <property type="molecule type" value="Genomic_DNA"/>
</dbReference>
<evidence type="ECO:0000313" key="5">
    <source>
        <dbReference type="Proteomes" id="UP000812966"/>
    </source>
</evidence>
<name>A0A8K0JDM8_9TREE</name>
<protein>
    <submittedName>
        <fullName evidence="4">Uncharacterized protein</fullName>
    </submittedName>
</protein>
<reference evidence="4" key="1">
    <citation type="submission" date="2020-04" db="EMBL/GenBank/DDBJ databases">
        <title>Analysis of mating type loci in Filobasidium floriforme.</title>
        <authorList>
            <person name="Nowrousian M."/>
        </authorList>
    </citation>
    <scope>NUCLEOTIDE SEQUENCE</scope>
    <source>
        <strain evidence="4">CBS 6242</strain>
    </source>
</reference>
<keyword evidence="1" id="KW-0227">DNA damage</keyword>
<gene>
    <name evidence="4" type="ORF">FFLO_07056</name>
</gene>
<dbReference type="GO" id="GO:0006285">
    <property type="term" value="P:base-excision repair, AP site formation"/>
    <property type="evidence" value="ECO:0007669"/>
    <property type="project" value="TreeGrafter"/>
</dbReference>
<evidence type="ECO:0000256" key="1">
    <source>
        <dbReference type="ARBA" id="ARBA00022763"/>
    </source>
</evidence>
<dbReference type="GO" id="GO:0005634">
    <property type="term" value="C:nucleus"/>
    <property type="evidence" value="ECO:0007669"/>
    <property type="project" value="TreeGrafter"/>
</dbReference>
<keyword evidence="2" id="KW-0234">DNA repair</keyword>
<comment type="caution">
    <text evidence="4">The sequence shown here is derived from an EMBL/GenBank/DDBJ whole genome shotgun (WGS) entry which is preliminary data.</text>
</comment>
<dbReference type="GO" id="GO:0008725">
    <property type="term" value="F:DNA-3-methyladenine glycosylase activity"/>
    <property type="evidence" value="ECO:0007669"/>
    <property type="project" value="TreeGrafter"/>
</dbReference>
<evidence type="ECO:0000256" key="3">
    <source>
        <dbReference type="SAM" id="MobiDB-lite"/>
    </source>
</evidence>
<dbReference type="Proteomes" id="UP000812966">
    <property type="component" value="Unassembled WGS sequence"/>
</dbReference>
<dbReference type="Gene3D" id="1.10.1670.40">
    <property type="match status" value="2"/>
</dbReference>
<sequence>MFLIFTLRRPDILPVGDLGAQKGLLKWILAAYEHNIPVAPSVDVGKGKGVAVRPDSSIIPAPTLKTGSDPEAVPPPLTSITSRPGEPIKQKKAEKGLEKALLGLDVQPDDAKLREMFPLPEGMDVGLLRSRLGGKKAKGNFYLTSGEMEGLTQRWAPYRSLGVYYMWAVAE</sequence>
<dbReference type="GO" id="GO:0006307">
    <property type="term" value="P:DNA alkylation repair"/>
    <property type="evidence" value="ECO:0007669"/>
    <property type="project" value="TreeGrafter"/>
</dbReference>
<keyword evidence="5" id="KW-1185">Reference proteome</keyword>
<dbReference type="AlphaFoldDB" id="A0A8K0JDM8"/>
<evidence type="ECO:0000313" key="4">
    <source>
        <dbReference type="EMBL" id="KAG7527314.1"/>
    </source>
</evidence>
<accession>A0A8K0JDM8</accession>
<proteinExistence type="predicted"/>